<sequence length="565" mass="64389">MNHTECRTLILQRLQARDKQSAQFDRIIRSYQSLADSMRHLMTRQKFSSRSVRKSQSSLPQESSLEHEEQIAALESKYEEICLQKGVNDQQLIETTNRLLNVEKELKNTQIERDKALEMIEKLKKDLTRTKEEMEQLKSDNRTLFDEHIALQAAYSAVEAKYSQADKERAELINRMKELKEREITLVNEMNEREQQLNLQKLQCDLAEASKPNPVLDAKAFCSVLNIHDSFEVLAADEKGVADVSDSAFAQERFQSFGDIIPERCGIKFECNEIGDVNDVKFHPNGRFFFTAGIDKKIKMWEPRNDNCVKRLEFTGAVQGLTRIDIHLESGHLLGSSNDCAVRLWSIDDQRMRVAFTGHTDKVTSAKFMSDGRQVASGSNDRTIKIWDTITNRCQKTFFPGSTICDLVTNDHYGAPLISAHFDKKIRFWDTRAPGDSPTNLVKFDAKMTSLCLTSDFMYLLCSSRDETLTLLDLRTNDALHIYSAEQYRTSSDYSRAAVISPGDSYVAAGSADGHIFIWSLHSTRLEKILFRGGHENIPVLSLAWHPAGHVLISGDKRKTVCLWK</sequence>
<dbReference type="SUPFAM" id="SSF50978">
    <property type="entry name" value="WD40 repeat-like"/>
    <property type="match status" value="1"/>
</dbReference>
<dbReference type="WBParaSite" id="Minc3s00176g06815">
    <property type="protein sequence ID" value="Minc3s00176g06815"/>
    <property type="gene ID" value="Minc3s00176g06815"/>
</dbReference>
<proteinExistence type="inferred from homology"/>
<evidence type="ECO:0000259" key="7">
    <source>
        <dbReference type="Pfam" id="PF08614"/>
    </source>
</evidence>
<dbReference type="GO" id="GO:0034045">
    <property type="term" value="C:phagophore assembly site membrane"/>
    <property type="evidence" value="ECO:0007669"/>
    <property type="project" value="TreeGrafter"/>
</dbReference>
<organism evidence="8 9">
    <name type="scientific">Meloidogyne incognita</name>
    <name type="common">Southern root-knot nematode worm</name>
    <name type="synonym">Oxyuris incognita</name>
    <dbReference type="NCBI Taxonomy" id="6306"/>
    <lineage>
        <taxon>Eukaryota</taxon>
        <taxon>Metazoa</taxon>
        <taxon>Ecdysozoa</taxon>
        <taxon>Nematoda</taxon>
        <taxon>Chromadorea</taxon>
        <taxon>Rhabditida</taxon>
        <taxon>Tylenchina</taxon>
        <taxon>Tylenchomorpha</taxon>
        <taxon>Tylenchoidea</taxon>
        <taxon>Meloidogynidae</taxon>
        <taxon>Meloidogyninae</taxon>
        <taxon>Meloidogyne</taxon>
        <taxon>Meloidogyne incognita group</taxon>
    </lineage>
</organism>
<dbReference type="Pfam" id="PF08614">
    <property type="entry name" value="ATG16"/>
    <property type="match status" value="1"/>
</dbReference>
<dbReference type="PROSITE" id="PS50294">
    <property type="entry name" value="WD_REPEATS_REGION"/>
    <property type="match status" value="2"/>
</dbReference>
<dbReference type="Gene3D" id="2.130.10.10">
    <property type="entry name" value="YVTN repeat-like/Quinoprotein amine dehydrogenase"/>
    <property type="match status" value="2"/>
</dbReference>
<feature type="coiled-coil region" evidence="5">
    <location>
        <begin position="92"/>
        <end position="196"/>
    </location>
</feature>
<comment type="similarity">
    <text evidence="1">Belongs to the WD repeat ATG16 family.</text>
</comment>
<name>A0A914KZA0_MELIC</name>
<dbReference type="PANTHER" id="PTHR19878">
    <property type="entry name" value="AUTOPHAGY PROTEIN 16-LIKE"/>
    <property type="match status" value="1"/>
</dbReference>
<dbReference type="Pfam" id="PF00400">
    <property type="entry name" value="WD40"/>
    <property type="match status" value="4"/>
</dbReference>
<feature type="domain" description="Autophagy-related protein 16" evidence="7">
    <location>
        <begin position="10"/>
        <end position="183"/>
    </location>
</feature>
<dbReference type="InterPro" id="IPR001680">
    <property type="entry name" value="WD40_rpt"/>
</dbReference>
<dbReference type="PANTHER" id="PTHR19878:SF8">
    <property type="entry name" value="AUTOPHAGY-RELATED 16, ISOFORM F"/>
    <property type="match status" value="1"/>
</dbReference>
<evidence type="ECO:0000256" key="6">
    <source>
        <dbReference type="SAM" id="MobiDB-lite"/>
    </source>
</evidence>
<dbReference type="GO" id="GO:0000421">
    <property type="term" value="C:autophagosome membrane"/>
    <property type="evidence" value="ECO:0007669"/>
    <property type="project" value="TreeGrafter"/>
</dbReference>
<dbReference type="PRINTS" id="PR00320">
    <property type="entry name" value="GPROTEINBRPT"/>
</dbReference>
<feature type="repeat" description="WD" evidence="4">
    <location>
        <begin position="540"/>
        <end position="565"/>
    </location>
</feature>
<feature type="region of interest" description="Disordered" evidence="6">
    <location>
        <begin position="45"/>
        <end position="68"/>
    </location>
</feature>
<dbReference type="SMART" id="SM00320">
    <property type="entry name" value="WD40"/>
    <property type="match status" value="7"/>
</dbReference>
<feature type="compositionally biased region" description="Low complexity" evidence="6">
    <location>
        <begin position="45"/>
        <end position="63"/>
    </location>
</feature>
<evidence type="ECO:0000256" key="5">
    <source>
        <dbReference type="SAM" id="Coils"/>
    </source>
</evidence>
<evidence type="ECO:0000256" key="4">
    <source>
        <dbReference type="PROSITE-ProRule" id="PRU00221"/>
    </source>
</evidence>
<dbReference type="GO" id="GO:0034274">
    <property type="term" value="C:Atg12-Atg5-Atg16 complex"/>
    <property type="evidence" value="ECO:0007669"/>
    <property type="project" value="TreeGrafter"/>
</dbReference>
<dbReference type="GO" id="GO:0000045">
    <property type="term" value="P:autophagosome assembly"/>
    <property type="evidence" value="ECO:0007669"/>
    <property type="project" value="InterPro"/>
</dbReference>
<dbReference type="GO" id="GO:0043495">
    <property type="term" value="F:protein-membrane adaptor activity"/>
    <property type="evidence" value="ECO:0007669"/>
    <property type="project" value="TreeGrafter"/>
</dbReference>
<feature type="repeat" description="WD" evidence="4">
    <location>
        <begin position="356"/>
        <end position="397"/>
    </location>
</feature>
<feature type="repeat" description="WD" evidence="4">
    <location>
        <begin position="488"/>
        <end position="529"/>
    </location>
</feature>
<keyword evidence="8" id="KW-1185">Reference proteome</keyword>
<dbReference type="PROSITE" id="PS50082">
    <property type="entry name" value="WD_REPEATS_2"/>
    <property type="match status" value="4"/>
</dbReference>
<feature type="repeat" description="WD" evidence="4">
    <location>
        <begin position="277"/>
        <end position="311"/>
    </location>
</feature>
<evidence type="ECO:0000313" key="8">
    <source>
        <dbReference type="Proteomes" id="UP000887563"/>
    </source>
</evidence>
<evidence type="ECO:0000313" key="9">
    <source>
        <dbReference type="WBParaSite" id="Minc3s00176g06815"/>
    </source>
</evidence>
<dbReference type="InterPro" id="IPR045160">
    <property type="entry name" value="ATG16"/>
</dbReference>
<protein>
    <submittedName>
        <fullName evidence="9">Autophagy-related protein 16 domain-containing protein</fullName>
    </submittedName>
</protein>
<dbReference type="CDD" id="cd00200">
    <property type="entry name" value="WD40"/>
    <property type="match status" value="1"/>
</dbReference>
<dbReference type="InterPro" id="IPR015943">
    <property type="entry name" value="WD40/YVTN_repeat-like_dom_sf"/>
</dbReference>
<evidence type="ECO:0000256" key="2">
    <source>
        <dbReference type="ARBA" id="ARBA00022574"/>
    </source>
</evidence>
<evidence type="ECO:0000256" key="3">
    <source>
        <dbReference type="ARBA" id="ARBA00022737"/>
    </source>
</evidence>
<reference evidence="9" key="1">
    <citation type="submission" date="2022-11" db="UniProtKB">
        <authorList>
            <consortium name="WormBaseParasite"/>
        </authorList>
    </citation>
    <scope>IDENTIFICATION</scope>
</reference>
<dbReference type="InterPro" id="IPR036322">
    <property type="entry name" value="WD40_repeat_dom_sf"/>
</dbReference>
<dbReference type="AlphaFoldDB" id="A0A914KZA0"/>
<dbReference type="Proteomes" id="UP000887563">
    <property type="component" value="Unplaced"/>
</dbReference>
<keyword evidence="5" id="KW-0175">Coiled coil</keyword>
<dbReference type="InterPro" id="IPR020472">
    <property type="entry name" value="WD40_PAC1"/>
</dbReference>
<evidence type="ECO:0000256" key="1">
    <source>
        <dbReference type="ARBA" id="ARBA00009271"/>
    </source>
</evidence>
<dbReference type="InterPro" id="IPR013923">
    <property type="entry name" value="Autophagy-rel_prot_16_dom"/>
</dbReference>
<keyword evidence="3" id="KW-0677">Repeat</keyword>
<accession>A0A914KZA0</accession>
<keyword evidence="2 4" id="KW-0853">WD repeat</keyword>